<feature type="compositionally biased region" description="Basic and acidic residues" evidence="1">
    <location>
        <begin position="13"/>
        <end position="53"/>
    </location>
</feature>
<evidence type="ECO:0000313" key="3">
    <source>
        <dbReference type="Proteomes" id="UP000078492"/>
    </source>
</evidence>
<evidence type="ECO:0000313" key="2">
    <source>
        <dbReference type="EMBL" id="KYN28835.1"/>
    </source>
</evidence>
<name>A0A195EKN8_9HYME</name>
<dbReference type="Proteomes" id="UP000078492">
    <property type="component" value="Unassembled WGS sequence"/>
</dbReference>
<dbReference type="AlphaFoldDB" id="A0A195EKN8"/>
<keyword evidence="3" id="KW-1185">Reference proteome</keyword>
<feature type="region of interest" description="Disordered" evidence="1">
    <location>
        <begin position="102"/>
        <end position="125"/>
    </location>
</feature>
<evidence type="ECO:0000256" key="1">
    <source>
        <dbReference type="SAM" id="MobiDB-lite"/>
    </source>
</evidence>
<protein>
    <submittedName>
        <fullName evidence="2">Uncharacterized protein</fullName>
    </submittedName>
</protein>
<gene>
    <name evidence="2" type="ORF">ALC57_01798</name>
</gene>
<reference evidence="2 3" key="1">
    <citation type="submission" date="2015-09" db="EMBL/GenBank/DDBJ databases">
        <title>Trachymyrmex cornetzi WGS genome.</title>
        <authorList>
            <person name="Nygaard S."/>
            <person name="Hu H."/>
            <person name="Boomsma J."/>
            <person name="Zhang G."/>
        </authorList>
    </citation>
    <scope>NUCLEOTIDE SEQUENCE [LARGE SCALE GENOMIC DNA]</scope>
    <source>
        <strain evidence="2">Tcor2-1</strain>
        <tissue evidence="2">Whole body</tissue>
    </source>
</reference>
<proteinExistence type="predicted"/>
<dbReference type="EMBL" id="KQ978739">
    <property type="protein sequence ID" value="KYN28835.1"/>
    <property type="molecule type" value="Genomic_DNA"/>
</dbReference>
<feature type="region of interest" description="Disordered" evidence="1">
    <location>
        <begin position="1"/>
        <end position="60"/>
    </location>
</feature>
<accession>A0A195EKN8</accession>
<organism evidence="2 3">
    <name type="scientific">Trachymyrmex cornetzi</name>
    <dbReference type="NCBI Taxonomy" id="471704"/>
    <lineage>
        <taxon>Eukaryota</taxon>
        <taxon>Metazoa</taxon>
        <taxon>Ecdysozoa</taxon>
        <taxon>Arthropoda</taxon>
        <taxon>Hexapoda</taxon>
        <taxon>Insecta</taxon>
        <taxon>Pterygota</taxon>
        <taxon>Neoptera</taxon>
        <taxon>Endopterygota</taxon>
        <taxon>Hymenoptera</taxon>
        <taxon>Apocrita</taxon>
        <taxon>Aculeata</taxon>
        <taxon>Formicoidea</taxon>
        <taxon>Formicidae</taxon>
        <taxon>Myrmicinae</taxon>
        <taxon>Trachymyrmex</taxon>
    </lineage>
</organism>
<sequence length="125" mass="14374">MGATKRGTNDNVKANRKECETGTESGRVREKEGERDGVFKGKGKREETQDGKGKRERRQLPYLRTTTRLALHALLNNEQQPRRPHRSVPYREIFSYIMHVEETHGPPSDIPKNRMRGIVGSPHNQ</sequence>